<dbReference type="Pfam" id="PF13560">
    <property type="entry name" value="HTH_31"/>
    <property type="match status" value="1"/>
</dbReference>
<evidence type="ECO:0000313" key="2">
    <source>
        <dbReference type="EMBL" id="MFC5825201.1"/>
    </source>
</evidence>
<accession>A0ABW1CKF1</accession>
<evidence type="ECO:0000313" key="3">
    <source>
        <dbReference type="Proteomes" id="UP001596058"/>
    </source>
</evidence>
<dbReference type="PROSITE" id="PS50943">
    <property type="entry name" value="HTH_CROC1"/>
    <property type="match status" value="1"/>
</dbReference>
<dbReference type="Pfam" id="PF19054">
    <property type="entry name" value="DUF5753"/>
    <property type="match status" value="1"/>
</dbReference>
<proteinExistence type="predicted"/>
<dbReference type="SMART" id="SM00530">
    <property type="entry name" value="HTH_XRE"/>
    <property type="match status" value="1"/>
</dbReference>
<reference evidence="3" key="1">
    <citation type="journal article" date="2019" name="Int. J. Syst. Evol. Microbiol.">
        <title>The Global Catalogue of Microorganisms (GCM) 10K type strain sequencing project: providing services to taxonomists for standard genome sequencing and annotation.</title>
        <authorList>
            <consortium name="The Broad Institute Genomics Platform"/>
            <consortium name="The Broad Institute Genome Sequencing Center for Infectious Disease"/>
            <person name="Wu L."/>
            <person name="Ma J."/>
        </authorList>
    </citation>
    <scope>NUCLEOTIDE SEQUENCE [LARGE SCALE GENOMIC DNA]</scope>
    <source>
        <strain evidence="3">CCUG 53903</strain>
    </source>
</reference>
<dbReference type="SUPFAM" id="SSF47413">
    <property type="entry name" value="lambda repressor-like DNA-binding domains"/>
    <property type="match status" value="1"/>
</dbReference>
<gene>
    <name evidence="2" type="ORF">ACFPZ3_15165</name>
</gene>
<dbReference type="EMBL" id="JBHSPA010000018">
    <property type="protein sequence ID" value="MFC5825201.1"/>
    <property type="molecule type" value="Genomic_DNA"/>
</dbReference>
<feature type="domain" description="HTH cro/C1-type" evidence="1">
    <location>
        <begin position="12"/>
        <end position="66"/>
    </location>
</feature>
<keyword evidence="3" id="KW-1185">Reference proteome</keyword>
<sequence>MTEDTRTYGEVLKKARDTARLSQTALGELLSCSESLVGLIERGKRMPTKNFTLMAEAALGLNGELFELLPNTRVMSVPKWFSEWPKVEERAHTIRTWQPLAVPGLLQTARYARAIFSDAPQATEQWIEEAVETRMRRQTVFERDEPPLYWALLDECVLLRPVGGKEVMREQLRHLLKMAERPNISFQVVPLDVGATAGTSGGFAIAQGDGMPDHVSIDAAAHGSVSVREDIVRSINVRYDAIHKWAHPVHISQRLVREVAARYGDQ</sequence>
<dbReference type="CDD" id="cd00093">
    <property type="entry name" value="HTH_XRE"/>
    <property type="match status" value="1"/>
</dbReference>
<organism evidence="2 3">
    <name type="scientific">Nonomuraea insulae</name>
    <dbReference type="NCBI Taxonomy" id="1616787"/>
    <lineage>
        <taxon>Bacteria</taxon>
        <taxon>Bacillati</taxon>
        <taxon>Actinomycetota</taxon>
        <taxon>Actinomycetes</taxon>
        <taxon>Streptosporangiales</taxon>
        <taxon>Streptosporangiaceae</taxon>
        <taxon>Nonomuraea</taxon>
    </lineage>
</organism>
<dbReference type="InterPro" id="IPR043917">
    <property type="entry name" value="DUF5753"/>
</dbReference>
<dbReference type="Proteomes" id="UP001596058">
    <property type="component" value="Unassembled WGS sequence"/>
</dbReference>
<dbReference type="Gene3D" id="1.10.260.40">
    <property type="entry name" value="lambda repressor-like DNA-binding domains"/>
    <property type="match status" value="1"/>
</dbReference>
<protein>
    <submittedName>
        <fullName evidence="2">Scr1 family TA system antitoxin-like transcriptional regulator</fullName>
    </submittedName>
</protein>
<dbReference type="InterPro" id="IPR001387">
    <property type="entry name" value="Cro/C1-type_HTH"/>
</dbReference>
<name>A0ABW1CKF1_9ACTN</name>
<comment type="caution">
    <text evidence="2">The sequence shown here is derived from an EMBL/GenBank/DDBJ whole genome shotgun (WGS) entry which is preliminary data.</text>
</comment>
<dbReference type="RefSeq" id="WP_379514723.1">
    <property type="nucleotide sequence ID" value="NZ_JBHSPA010000018.1"/>
</dbReference>
<evidence type="ECO:0000259" key="1">
    <source>
        <dbReference type="PROSITE" id="PS50943"/>
    </source>
</evidence>
<dbReference type="InterPro" id="IPR010982">
    <property type="entry name" value="Lambda_DNA-bd_dom_sf"/>
</dbReference>